<dbReference type="Proteomes" id="UP000076660">
    <property type="component" value="Unassembled WGS sequence"/>
</dbReference>
<dbReference type="GO" id="GO:0003700">
    <property type="term" value="F:DNA-binding transcription factor activity"/>
    <property type="evidence" value="ECO:0007669"/>
    <property type="project" value="TreeGrafter"/>
</dbReference>
<dbReference type="PANTHER" id="PTHR30055:SF238">
    <property type="entry name" value="MYCOFACTOCIN BIOSYNTHESIS TRANSCRIPTIONAL REGULATOR MFTR-RELATED"/>
    <property type="match status" value="1"/>
</dbReference>
<evidence type="ECO:0000256" key="1">
    <source>
        <dbReference type="ARBA" id="ARBA00023015"/>
    </source>
</evidence>
<sequence length="197" mass="21439">MTEPAGLRERKKQRTRKMLIETAYRLFERQGYDKTTTAEIAGAAEVSPATFFNHFATKEDLVLTEDGSRILDTGLDVFTAREAGEPPARLLRRAMLRMLAEAGAGLRDPAGEPERIRLELITSVPSLRATMLQRAFDAQQRLSSALCRACDGELDEIDAAAMVGAVTGAIFAAGLTSLRLGTPLDEAMRRAIDLATA</sequence>
<gene>
    <name evidence="6" type="ORF">AVR91_0214170</name>
</gene>
<dbReference type="RefSeq" id="WP_063271152.1">
    <property type="nucleotide sequence ID" value="NZ_LQMT02000013.1"/>
</dbReference>
<proteinExistence type="predicted"/>
<evidence type="ECO:0000256" key="4">
    <source>
        <dbReference type="PROSITE-ProRule" id="PRU00335"/>
    </source>
</evidence>
<dbReference type="InterPro" id="IPR009057">
    <property type="entry name" value="Homeodomain-like_sf"/>
</dbReference>
<dbReference type="EMBL" id="LQMT02000013">
    <property type="protein sequence ID" value="ONF70763.1"/>
    <property type="molecule type" value="Genomic_DNA"/>
</dbReference>
<comment type="caution">
    <text evidence="6">The sequence shown here is derived from an EMBL/GenBank/DDBJ whole genome shotgun (WGS) entry which is preliminary data.</text>
</comment>
<dbReference type="SUPFAM" id="SSF46689">
    <property type="entry name" value="Homeodomain-like"/>
    <property type="match status" value="1"/>
</dbReference>
<dbReference type="InterPro" id="IPR041347">
    <property type="entry name" value="MftR_C"/>
</dbReference>
<dbReference type="InterPro" id="IPR023772">
    <property type="entry name" value="DNA-bd_HTH_TetR-type_CS"/>
</dbReference>
<dbReference type="Pfam" id="PF17754">
    <property type="entry name" value="TetR_C_14"/>
    <property type="match status" value="1"/>
</dbReference>
<dbReference type="Gene3D" id="1.10.357.10">
    <property type="entry name" value="Tetracycline Repressor, domain 2"/>
    <property type="match status" value="1"/>
</dbReference>
<dbReference type="Pfam" id="PF00440">
    <property type="entry name" value="TetR_N"/>
    <property type="match status" value="1"/>
</dbReference>
<dbReference type="PRINTS" id="PR00455">
    <property type="entry name" value="HTHTETR"/>
</dbReference>
<dbReference type="AlphaFoldDB" id="A0A1W2LW47"/>
<dbReference type="GO" id="GO:0000976">
    <property type="term" value="F:transcription cis-regulatory region binding"/>
    <property type="evidence" value="ECO:0007669"/>
    <property type="project" value="TreeGrafter"/>
</dbReference>
<reference evidence="6 7" key="1">
    <citation type="submission" date="2016-12" db="EMBL/GenBank/DDBJ databases">
        <title>Amycolatopsis keratiniphila subsp. keratiniphila genome sequencing and assembly.</title>
        <authorList>
            <person name="Mayilraj S."/>
            <person name="Kaur N."/>
        </authorList>
    </citation>
    <scope>NUCLEOTIDE SEQUENCE [LARGE SCALE GENOMIC DNA]</scope>
    <source>
        <strain evidence="6 7">DSM 44409</strain>
    </source>
</reference>
<name>A0A1W2LW47_9PSEU</name>
<dbReference type="PANTHER" id="PTHR30055">
    <property type="entry name" value="HTH-TYPE TRANSCRIPTIONAL REGULATOR RUTR"/>
    <property type="match status" value="1"/>
</dbReference>
<dbReference type="PROSITE" id="PS50977">
    <property type="entry name" value="HTH_TETR_2"/>
    <property type="match status" value="1"/>
</dbReference>
<evidence type="ECO:0000313" key="6">
    <source>
        <dbReference type="EMBL" id="ONF70763.1"/>
    </source>
</evidence>
<evidence type="ECO:0000259" key="5">
    <source>
        <dbReference type="PROSITE" id="PS50977"/>
    </source>
</evidence>
<keyword evidence="3" id="KW-0804">Transcription</keyword>
<organism evidence="6 7">
    <name type="scientific">Amycolatopsis keratiniphila subsp. keratiniphila</name>
    <dbReference type="NCBI Taxonomy" id="227715"/>
    <lineage>
        <taxon>Bacteria</taxon>
        <taxon>Bacillati</taxon>
        <taxon>Actinomycetota</taxon>
        <taxon>Actinomycetes</taxon>
        <taxon>Pseudonocardiales</taxon>
        <taxon>Pseudonocardiaceae</taxon>
        <taxon>Amycolatopsis</taxon>
        <taxon>Amycolatopsis japonica group</taxon>
    </lineage>
</organism>
<evidence type="ECO:0000313" key="7">
    <source>
        <dbReference type="Proteomes" id="UP000076660"/>
    </source>
</evidence>
<evidence type="ECO:0000256" key="2">
    <source>
        <dbReference type="ARBA" id="ARBA00023125"/>
    </source>
</evidence>
<dbReference type="InterPro" id="IPR001647">
    <property type="entry name" value="HTH_TetR"/>
</dbReference>
<feature type="DNA-binding region" description="H-T-H motif" evidence="4">
    <location>
        <begin position="36"/>
        <end position="55"/>
    </location>
</feature>
<evidence type="ECO:0000256" key="3">
    <source>
        <dbReference type="ARBA" id="ARBA00023163"/>
    </source>
</evidence>
<dbReference type="InterPro" id="IPR050109">
    <property type="entry name" value="HTH-type_TetR-like_transc_reg"/>
</dbReference>
<accession>A0A1W2LW47</accession>
<keyword evidence="1" id="KW-0805">Transcription regulation</keyword>
<keyword evidence="2 4" id="KW-0238">DNA-binding</keyword>
<dbReference type="PROSITE" id="PS01081">
    <property type="entry name" value="HTH_TETR_1"/>
    <property type="match status" value="1"/>
</dbReference>
<protein>
    <recommendedName>
        <fullName evidence="5">HTH tetR-type domain-containing protein</fullName>
    </recommendedName>
</protein>
<dbReference type="Gene3D" id="1.10.10.60">
    <property type="entry name" value="Homeodomain-like"/>
    <property type="match status" value="1"/>
</dbReference>
<dbReference type="OrthoDB" id="3296001at2"/>
<feature type="domain" description="HTH tetR-type" evidence="5">
    <location>
        <begin position="13"/>
        <end position="73"/>
    </location>
</feature>